<keyword evidence="2" id="KW-1185">Reference proteome</keyword>
<accession>A0ABU6U575</accession>
<evidence type="ECO:0000313" key="1">
    <source>
        <dbReference type="EMBL" id="MED6155800.1"/>
    </source>
</evidence>
<reference evidence="1 2" key="1">
    <citation type="journal article" date="2023" name="Plants (Basel)">
        <title>Bridging the Gap: Combining Genomics and Transcriptomics Approaches to Understand Stylosanthes scabra, an Orphan Legume from the Brazilian Caatinga.</title>
        <authorList>
            <person name="Ferreira-Neto J.R.C."/>
            <person name="da Silva M.D."/>
            <person name="Binneck E."/>
            <person name="de Melo N.F."/>
            <person name="da Silva R.H."/>
            <person name="de Melo A.L.T.M."/>
            <person name="Pandolfi V."/>
            <person name="Bustamante F.O."/>
            <person name="Brasileiro-Vidal A.C."/>
            <person name="Benko-Iseppon A.M."/>
        </authorList>
    </citation>
    <scope>NUCLEOTIDE SEQUENCE [LARGE SCALE GENOMIC DNA]</scope>
    <source>
        <tissue evidence="1">Leaves</tissue>
    </source>
</reference>
<dbReference type="Proteomes" id="UP001341840">
    <property type="component" value="Unassembled WGS sequence"/>
</dbReference>
<gene>
    <name evidence="1" type="ORF">PIB30_008702</name>
</gene>
<name>A0ABU6U575_9FABA</name>
<proteinExistence type="predicted"/>
<dbReference type="EMBL" id="JASCZI010120848">
    <property type="protein sequence ID" value="MED6155800.1"/>
    <property type="molecule type" value="Genomic_DNA"/>
</dbReference>
<sequence length="115" mass="13269">MCTTNKAAASLARTYAKNTPDHVELLDVGRGRRLQRDHVELVSQFTSNNSGVDVLEDFIKEIRSMLKDALELKQVHSKIEDDAYSFKPQQQFYQEVLKLNYQFIMVKEVLRSGFS</sequence>
<evidence type="ECO:0000313" key="2">
    <source>
        <dbReference type="Proteomes" id="UP001341840"/>
    </source>
</evidence>
<protein>
    <submittedName>
        <fullName evidence="1">Uncharacterized protein</fullName>
    </submittedName>
</protein>
<comment type="caution">
    <text evidence="1">The sequence shown here is derived from an EMBL/GenBank/DDBJ whole genome shotgun (WGS) entry which is preliminary data.</text>
</comment>
<organism evidence="1 2">
    <name type="scientific">Stylosanthes scabra</name>
    <dbReference type="NCBI Taxonomy" id="79078"/>
    <lineage>
        <taxon>Eukaryota</taxon>
        <taxon>Viridiplantae</taxon>
        <taxon>Streptophyta</taxon>
        <taxon>Embryophyta</taxon>
        <taxon>Tracheophyta</taxon>
        <taxon>Spermatophyta</taxon>
        <taxon>Magnoliopsida</taxon>
        <taxon>eudicotyledons</taxon>
        <taxon>Gunneridae</taxon>
        <taxon>Pentapetalae</taxon>
        <taxon>rosids</taxon>
        <taxon>fabids</taxon>
        <taxon>Fabales</taxon>
        <taxon>Fabaceae</taxon>
        <taxon>Papilionoideae</taxon>
        <taxon>50 kb inversion clade</taxon>
        <taxon>dalbergioids sensu lato</taxon>
        <taxon>Dalbergieae</taxon>
        <taxon>Pterocarpus clade</taxon>
        <taxon>Stylosanthes</taxon>
    </lineage>
</organism>